<feature type="domain" description="UvrD-like helicase C-terminal" evidence="14">
    <location>
        <begin position="517"/>
        <end position="851"/>
    </location>
</feature>
<dbReference type="PANTHER" id="PTHR11070:SF2">
    <property type="entry name" value="ATP-DEPENDENT DNA HELICASE SRS2"/>
    <property type="match status" value="1"/>
</dbReference>
<feature type="compositionally biased region" description="Polar residues" evidence="12">
    <location>
        <begin position="1075"/>
        <end position="1091"/>
    </location>
</feature>
<feature type="compositionally biased region" description="Basic residues" evidence="12">
    <location>
        <begin position="984"/>
        <end position="997"/>
    </location>
</feature>
<feature type="region of interest" description="Disordered" evidence="12">
    <location>
        <begin position="1041"/>
        <end position="1095"/>
    </location>
</feature>
<keyword evidence="5 11" id="KW-0067">ATP-binding</keyword>
<dbReference type="Pfam" id="PF00580">
    <property type="entry name" value="UvrD-helicase"/>
    <property type="match status" value="1"/>
</dbReference>
<evidence type="ECO:0000256" key="3">
    <source>
        <dbReference type="ARBA" id="ARBA00022801"/>
    </source>
</evidence>
<evidence type="ECO:0000256" key="9">
    <source>
        <dbReference type="ARBA" id="ARBA00034808"/>
    </source>
</evidence>
<dbReference type="Gene3D" id="1.10.10.160">
    <property type="match status" value="1"/>
</dbReference>
<dbReference type="CDD" id="cd17932">
    <property type="entry name" value="DEXQc_UvrD"/>
    <property type="match status" value="1"/>
</dbReference>
<dbReference type="InterPro" id="IPR013986">
    <property type="entry name" value="DExx_box_DNA_helicase_dom_sf"/>
</dbReference>
<dbReference type="Gene3D" id="1.10.486.10">
    <property type="entry name" value="PCRA, domain 4"/>
    <property type="match status" value="1"/>
</dbReference>
<evidence type="ECO:0000256" key="12">
    <source>
        <dbReference type="SAM" id="MobiDB-lite"/>
    </source>
</evidence>
<evidence type="ECO:0000256" key="7">
    <source>
        <dbReference type="ARBA" id="ARBA00023235"/>
    </source>
</evidence>
<dbReference type="EC" id="5.6.2.4" evidence="9"/>
<keyword evidence="2 11" id="KW-0547">Nucleotide-binding</keyword>
<dbReference type="GO" id="GO:0016787">
    <property type="term" value="F:hydrolase activity"/>
    <property type="evidence" value="ECO:0007669"/>
    <property type="project" value="UniProtKB-UniRule"/>
</dbReference>
<evidence type="ECO:0000259" key="13">
    <source>
        <dbReference type="PROSITE" id="PS51198"/>
    </source>
</evidence>
<keyword evidence="4 11" id="KW-0347">Helicase</keyword>
<comment type="catalytic activity">
    <reaction evidence="8">
        <text>Couples ATP hydrolysis with the unwinding of duplex DNA by translocating in the 3'-5' direction.</text>
        <dbReference type="EC" id="5.6.2.4"/>
    </reaction>
</comment>
<feature type="region of interest" description="Disordered" evidence="12">
    <location>
        <begin position="973"/>
        <end position="1017"/>
    </location>
</feature>
<dbReference type="PANTHER" id="PTHR11070">
    <property type="entry name" value="UVRD / RECB / PCRA DNA HELICASE FAMILY MEMBER"/>
    <property type="match status" value="1"/>
</dbReference>
<dbReference type="PROSITE" id="PS51198">
    <property type="entry name" value="UVRD_HELICASE_ATP_BIND"/>
    <property type="match status" value="1"/>
</dbReference>
<dbReference type="AlphaFoldDB" id="A0A7S3VAX2"/>
<dbReference type="EMBL" id="HBIO01016499">
    <property type="protein sequence ID" value="CAE0467846.1"/>
    <property type="molecule type" value="Transcribed_RNA"/>
</dbReference>
<evidence type="ECO:0000256" key="1">
    <source>
        <dbReference type="ARBA" id="ARBA00009922"/>
    </source>
</evidence>
<protein>
    <recommendedName>
        <fullName evidence="9">DNA 3'-5' helicase</fullName>
        <ecNumber evidence="9">5.6.2.4</ecNumber>
    </recommendedName>
</protein>
<evidence type="ECO:0000256" key="8">
    <source>
        <dbReference type="ARBA" id="ARBA00034617"/>
    </source>
</evidence>
<reference evidence="15" key="1">
    <citation type="submission" date="2021-01" db="EMBL/GenBank/DDBJ databases">
        <authorList>
            <person name="Corre E."/>
            <person name="Pelletier E."/>
            <person name="Niang G."/>
            <person name="Scheremetjew M."/>
            <person name="Finn R."/>
            <person name="Kale V."/>
            <person name="Holt S."/>
            <person name="Cochrane G."/>
            <person name="Meng A."/>
            <person name="Brown T."/>
            <person name="Cohen L."/>
        </authorList>
    </citation>
    <scope>NUCLEOTIDE SEQUENCE</scope>
    <source>
        <strain evidence="15">MM31A-1</strain>
    </source>
</reference>
<comment type="catalytic activity">
    <reaction evidence="10">
        <text>ATP + H2O = ADP + phosphate + H(+)</text>
        <dbReference type="Rhea" id="RHEA:13065"/>
        <dbReference type="ChEBI" id="CHEBI:15377"/>
        <dbReference type="ChEBI" id="CHEBI:15378"/>
        <dbReference type="ChEBI" id="CHEBI:30616"/>
        <dbReference type="ChEBI" id="CHEBI:43474"/>
        <dbReference type="ChEBI" id="CHEBI:456216"/>
        <dbReference type="EC" id="5.6.2.4"/>
    </reaction>
</comment>
<feature type="domain" description="UvrD-like helicase ATP-binding" evidence="13">
    <location>
        <begin position="147"/>
        <end position="516"/>
    </location>
</feature>
<dbReference type="InterPro" id="IPR000212">
    <property type="entry name" value="DNA_helicase_UvrD/REP"/>
</dbReference>
<sequence length="1159" mass="130174">MFMNSRGKAGSSVFLRLAAFSLLFVYFAMFKFVSVRALTSNYSRRIVNHQKGKGGRCASRLYFRGRDVPSSHSCRSFTFLQRRSCESQRQKNFHYHRPFNGFRLYSVEISEDGKETEIRAKAEKDEESELEMEVEDQSTAYDAILDGLNNAQVEAVTQPLESITRVVAGPGAGKTRVLTCRIAYLLKKDDEDNSGRRNSRILAVTFTKKASGEMQHRLESLLEEDDEYQRNILASTRKQNSDQETNYDDYIYEEVVQQDGSSAFSTGSSSMITRVSLGTFHSICSKILRWNGSELGKLPSVKQYRPKDASNDVLDGSFAIVDQSEQMRIIKKCLSDCGIDLKGSGRGKPDIRSITILNAVGQLKSDDALEVDSRSTAGESVEKSNGIKMTAKVRQITEEVYPMYRRELISQNALDFDDLILLTRELLKCNEEVRERMARRWQHVLVDEFQDTSEVQLDLVKLLSTTSLMVVGDGDQSIYSWRGAHAESMADFVGKFDDTSEKKVDTVYLMENYRSTTNIVNAAQKVINDKSTSGSNSAIRQDMKPMRGKGPSPRVLACADAKAEASFVVNEISKMVDSGMLNSKSTIALIYRTNAQSRALEEACVAGNLKYLVRGSAGTFYSRAEIKDCLCFLKWLYNGRDKTAMTRAMKTPSRGLGDVSLNEFTTYCDEVGRHVFETDPHGPQPTPIDILLSLAKIGQGDDRSYLPVEGVITKRTLNKLLPFAVQMNQVSRKAQSQTVSDLLRSIMDIMGLKPHFDAISKTSDEFADRWANVMELLNASERYSQDGACMERKQVEIDGELTMEEMSPLGNFLDDVSLLTETEAANSDDDDDENSEGRAVANLMTIHASKGMEFDSVFLVGNEESTFPTQRAIMEGEGSVELDEERRLCYVAMTRAKTHLIMTWRKEVTTFFGQGFKVSKPERSRFLDALVKKKAKKSNKPVRIRKENKYEDTSFDLFPSAATKKMKSKRRVVKPRRDLDPLRPKAKLLKAKKKIKVSRAQPRMSSAQKSEFERDAAKNMLKKRAEVRQAKELYAKYGKRPETFAPAVRQRSPPPKSTSTGRRDKSTVARRTSRLRPQNASVSSNASQKLNQPPVDLDSTMFYSIGTKVKHAFHGEGKVVQPPPASGNRDPDALFVHVKFDSGMDMDFPVGGSGLTIKY</sequence>
<name>A0A7S3VAX2_9STRA</name>
<evidence type="ECO:0000256" key="4">
    <source>
        <dbReference type="ARBA" id="ARBA00022806"/>
    </source>
</evidence>
<proteinExistence type="inferred from homology"/>
<evidence type="ECO:0000313" key="15">
    <source>
        <dbReference type="EMBL" id="CAE0467846.1"/>
    </source>
</evidence>
<dbReference type="Pfam" id="PF13361">
    <property type="entry name" value="UvrD_C"/>
    <property type="match status" value="1"/>
</dbReference>
<dbReference type="GO" id="GO:0043138">
    <property type="term" value="F:3'-5' DNA helicase activity"/>
    <property type="evidence" value="ECO:0007669"/>
    <property type="project" value="UniProtKB-EC"/>
</dbReference>
<dbReference type="GO" id="GO:0000725">
    <property type="term" value="P:recombinational repair"/>
    <property type="evidence" value="ECO:0007669"/>
    <property type="project" value="TreeGrafter"/>
</dbReference>
<dbReference type="InterPro" id="IPR014016">
    <property type="entry name" value="UvrD-like_ATP-bd"/>
</dbReference>
<dbReference type="Gene3D" id="3.40.50.300">
    <property type="entry name" value="P-loop containing nucleotide triphosphate hydrolases"/>
    <property type="match status" value="2"/>
</dbReference>
<evidence type="ECO:0000256" key="10">
    <source>
        <dbReference type="ARBA" id="ARBA00048988"/>
    </source>
</evidence>
<dbReference type="SUPFAM" id="SSF52540">
    <property type="entry name" value="P-loop containing nucleoside triphosphate hydrolases"/>
    <property type="match status" value="1"/>
</dbReference>
<dbReference type="InterPro" id="IPR027417">
    <property type="entry name" value="P-loop_NTPase"/>
</dbReference>
<evidence type="ECO:0000259" key="14">
    <source>
        <dbReference type="PROSITE" id="PS51217"/>
    </source>
</evidence>
<comment type="similarity">
    <text evidence="1">Belongs to the helicase family. UvrD subfamily.</text>
</comment>
<evidence type="ECO:0000256" key="6">
    <source>
        <dbReference type="ARBA" id="ARBA00023125"/>
    </source>
</evidence>
<evidence type="ECO:0000256" key="2">
    <source>
        <dbReference type="ARBA" id="ARBA00022741"/>
    </source>
</evidence>
<dbReference type="GO" id="GO:0005524">
    <property type="term" value="F:ATP binding"/>
    <property type="evidence" value="ECO:0007669"/>
    <property type="project" value="UniProtKB-UniRule"/>
</dbReference>
<evidence type="ECO:0000256" key="5">
    <source>
        <dbReference type="ARBA" id="ARBA00022840"/>
    </source>
</evidence>
<dbReference type="GO" id="GO:0003677">
    <property type="term" value="F:DNA binding"/>
    <property type="evidence" value="ECO:0007669"/>
    <property type="project" value="UniProtKB-KW"/>
</dbReference>
<dbReference type="PROSITE" id="PS51217">
    <property type="entry name" value="UVRD_HELICASE_CTER"/>
    <property type="match status" value="1"/>
</dbReference>
<organism evidence="15">
    <name type="scientific">Chaetoceros debilis</name>
    <dbReference type="NCBI Taxonomy" id="122233"/>
    <lineage>
        <taxon>Eukaryota</taxon>
        <taxon>Sar</taxon>
        <taxon>Stramenopiles</taxon>
        <taxon>Ochrophyta</taxon>
        <taxon>Bacillariophyta</taxon>
        <taxon>Coscinodiscophyceae</taxon>
        <taxon>Chaetocerotophycidae</taxon>
        <taxon>Chaetocerotales</taxon>
        <taxon>Chaetocerotaceae</taxon>
        <taxon>Chaetoceros</taxon>
    </lineage>
</organism>
<dbReference type="GO" id="GO:0005634">
    <property type="term" value="C:nucleus"/>
    <property type="evidence" value="ECO:0007669"/>
    <property type="project" value="TreeGrafter"/>
</dbReference>
<gene>
    <name evidence="15" type="ORF">CDEB00056_LOCUS12699</name>
</gene>
<evidence type="ECO:0000256" key="11">
    <source>
        <dbReference type="PROSITE-ProRule" id="PRU00560"/>
    </source>
</evidence>
<dbReference type="InterPro" id="IPR014017">
    <property type="entry name" value="DNA_helicase_UvrD-like_C"/>
</dbReference>
<feature type="region of interest" description="Disordered" evidence="12">
    <location>
        <begin position="531"/>
        <end position="551"/>
    </location>
</feature>
<keyword evidence="3 11" id="KW-0378">Hydrolase</keyword>
<accession>A0A7S3VAX2</accession>
<feature type="binding site" evidence="11">
    <location>
        <begin position="168"/>
        <end position="175"/>
    </location>
    <ligand>
        <name>ATP</name>
        <dbReference type="ChEBI" id="CHEBI:30616"/>
    </ligand>
</feature>
<keyword evidence="6" id="KW-0238">DNA-binding</keyword>
<keyword evidence="7" id="KW-0413">Isomerase</keyword>